<dbReference type="InParanoid" id="A0A3N4LP07"/>
<dbReference type="OrthoDB" id="4161595at2759"/>
<feature type="compositionally biased region" description="Basic and acidic residues" evidence="1">
    <location>
        <begin position="473"/>
        <end position="488"/>
    </location>
</feature>
<dbReference type="Proteomes" id="UP000267821">
    <property type="component" value="Unassembled WGS sequence"/>
</dbReference>
<evidence type="ECO:0000313" key="2">
    <source>
        <dbReference type="EMBL" id="RPB24546.1"/>
    </source>
</evidence>
<feature type="compositionally biased region" description="Basic residues" evidence="1">
    <location>
        <begin position="489"/>
        <end position="508"/>
    </location>
</feature>
<organism evidence="2 3">
    <name type="scientific">Terfezia boudieri ATCC MYA-4762</name>
    <dbReference type="NCBI Taxonomy" id="1051890"/>
    <lineage>
        <taxon>Eukaryota</taxon>
        <taxon>Fungi</taxon>
        <taxon>Dikarya</taxon>
        <taxon>Ascomycota</taxon>
        <taxon>Pezizomycotina</taxon>
        <taxon>Pezizomycetes</taxon>
        <taxon>Pezizales</taxon>
        <taxon>Pezizaceae</taxon>
        <taxon>Terfezia</taxon>
    </lineage>
</organism>
<feature type="compositionally biased region" description="Polar residues" evidence="1">
    <location>
        <begin position="614"/>
        <end position="632"/>
    </location>
</feature>
<feature type="region of interest" description="Disordered" evidence="1">
    <location>
        <begin position="458"/>
        <end position="519"/>
    </location>
</feature>
<reference evidence="2 3" key="1">
    <citation type="journal article" date="2018" name="Nat. Ecol. Evol.">
        <title>Pezizomycetes genomes reveal the molecular basis of ectomycorrhizal truffle lifestyle.</title>
        <authorList>
            <person name="Murat C."/>
            <person name="Payen T."/>
            <person name="Noel B."/>
            <person name="Kuo A."/>
            <person name="Morin E."/>
            <person name="Chen J."/>
            <person name="Kohler A."/>
            <person name="Krizsan K."/>
            <person name="Balestrini R."/>
            <person name="Da Silva C."/>
            <person name="Montanini B."/>
            <person name="Hainaut M."/>
            <person name="Levati E."/>
            <person name="Barry K.W."/>
            <person name="Belfiori B."/>
            <person name="Cichocki N."/>
            <person name="Clum A."/>
            <person name="Dockter R.B."/>
            <person name="Fauchery L."/>
            <person name="Guy J."/>
            <person name="Iotti M."/>
            <person name="Le Tacon F."/>
            <person name="Lindquist E.A."/>
            <person name="Lipzen A."/>
            <person name="Malagnac F."/>
            <person name="Mello A."/>
            <person name="Molinier V."/>
            <person name="Miyauchi S."/>
            <person name="Poulain J."/>
            <person name="Riccioni C."/>
            <person name="Rubini A."/>
            <person name="Sitrit Y."/>
            <person name="Splivallo R."/>
            <person name="Traeger S."/>
            <person name="Wang M."/>
            <person name="Zifcakova L."/>
            <person name="Wipf D."/>
            <person name="Zambonelli A."/>
            <person name="Paolocci F."/>
            <person name="Nowrousian M."/>
            <person name="Ottonello S."/>
            <person name="Baldrian P."/>
            <person name="Spatafora J.W."/>
            <person name="Henrissat B."/>
            <person name="Nagy L.G."/>
            <person name="Aury J.M."/>
            <person name="Wincker P."/>
            <person name="Grigoriev I.V."/>
            <person name="Bonfante P."/>
            <person name="Martin F.M."/>
        </authorList>
    </citation>
    <scope>NUCLEOTIDE SEQUENCE [LARGE SCALE GENOMIC DNA]</scope>
    <source>
        <strain evidence="2 3">ATCC MYA-4762</strain>
    </source>
</reference>
<protein>
    <submittedName>
        <fullName evidence="2">Uncharacterized protein</fullName>
    </submittedName>
</protein>
<feature type="compositionally biased region" description="Low complexity" evidence="1">
    <location>
        <begin position="30"/>
        <end position="50"/>
    </location>
</feature>
<accession>A0A3N4LP07</accession>
<sequence>MDISDMLNPENHSEEVYSSSSQAHTRIQNTTTTPRSTLSPTTQLSSLPSTHTYDHGYDLCNRATQPYQSPLDSRLYEISSPATFYSQHRKPAVDSATGVPLRGYGTSSVPAQTNPSHMPMLIPRSLGTISQDRPTQNRCVMQGSQGLYTHAQSQGTGPLAALATLATSRDFQDMNGQGTRRWGSIDIDRHRWDHESAAWGRQALSEGYHEPQLRRGSQPFSSHGRVNDIGRTVSVGSQTSRPNTPERASAFVGEMPSPNRSSPSSMASPMSPSAERMPDSPSSDTVKADDDHKCSYTESCETGSPLRKVVSHFFGRNKLATRKIPKHLWVYFCRKHYQRSRYRNPRGFACLQIQLVQTQIGNLRRWGGVIDWTVKVRRREEMRSRTNTGANQGSESASHIDCDGEAVGESMAVRAVTRRRASGAGGTIPTHYLQYVGEHKTMDEVTALVEAIQQDMESNGGTFPDLELLPRVGADKASGEGDEGCDRGKGKRARLSRPRPSQVRKRKGANVGDRGAAPTSAAEYTSIALSQRPGAHHANNFSAISRSRTAPVATGPPMTYTGDSMNMRPKRKLEIRCGEIEAPTTLHSEKVPTIPVHRITENPEPPKRRRFSQEIRNNGSSNDGSAEVQDQQTLTPPASASSASRRASPSLAAECVISASCLTYTVLEDVDTALESAKVTSQATIPNKKAA</sequence>
<feature type="compositionally biased region" description="Low complexity" evidence="1">
    <location>
        <begin position="633"/>
        <end position="649"/>
    </location>
</feature>
<name>A0A3N4LP07_9PEZI</name>
<gene>
    <name evidence="2" type="ORF">L211DRAFT_848854</name>
</gene>
<feature type="compositionally biased region" description="Polar residues" evidence="1">
    <location>
        <begin position="234"/>
        <end position="243"/>
    </location>
</feature>
<feature type="region of interest" description="Disordered" evidence="1">
    <location>
        <begin position="541"/>
        <end position="649"/>
    </location>
</feature>
<feature type="region of interest" description="Disordered" evidence="1">
    <location>
        <begin position="208"/>
        <end position="291"/>
    </location>
</feature>
<proteinExistence type="predicted"/>
<evidence type="ECO:0000256" key="1">
    <source>
        <dbReference type="SAM" id="MobiDB-lite"/>
    </source>
</evidence>
<feature type="region of interest" description="Disordered" evidence="1">
    <location>
        <begin position="1"/>
        <end position="50"/>
    </location>
</feature>
<feature type="compositionally biased region" description="Polar residues" evidence="1">
    <location>
        <begin position="16"/>
        <end position="29"/>
    </location>
</feature>
<dbReference type="AlphaFoldDB" id="A0A3N4LP07"/>
<keyword evidence="3" id="KW-1185">Reference proteome</keyword>
<dbReference type="STRING" id="1051890.A0A3N4LP07"/>
<feature type="compositionally biased region" description="Low complexity" evidence="1">
    <location>
        <begin position="254"/>
        <end position="275"/>
    </location>
</feature>
<evidence type="ECO:0000313" key="3">
    <source>
        <dbReference type="Proteomes" id="UP000267821"/>
    </source>
</evidence>
<dbReference type="EMBL" id="ML121541">
    <property type="protein sequence ID" value="RPB24546.1"/>
    <property type="molecule type" value="Genomic_DNA"/>
</dbReference>